<feature type="non-terminal residue" evidence="1">
    <location>
        <position position="1"/>
    </location>
</feature>
<protein>
    <submittedName>
        <fullName evidence="1">Uncharacterized protein</fullName>
    </submittedName>
</protein>
<comment type="caution">
    <text evidence="1">The sequence shown here is derived from an EMBL/GenBank/DDBJ whole genome shotgun (WGS) entry which is preliminary data.</text>
</comment>
<dbReference type="Proteomes" id="UP000257109">
    <property type="component" value="Unassembled WGS sequence"/>
</dbReference>
<dbReference type="AlphaFoldDB" id="A0A371GT79"/>
<name>A0A371GT79_MUCPR</name>
<reference evidence="1" key="1">
    <citation type="submission" date="2018-05" db="EMBL/GenBank/DDBJ databases">
        <title>Draft genome of Mucuna pruriens seed.</title>
        <authorList>
            <person name="Nnadi N.E."/>
            <person name="Vos R."/>
            <person name="Hasami M.H."/>
            <person name="Devisetty U.K."/>
            <person name="Aguiy J.C."/>
        </authorList>
    </citation>
    <scope>NUCLEOTIDE SEQUENCE [LARGE SCALE GENOMIC DNA]</scope>
    <source>
        <strain evidence="1">JCA_2017</strain>
    </source>
</reference>
<proteinExistence type="predicted"/>
<dbReference type="OrthoDB" id="2919534at2759"/>
<organism evidence="1 2">
    <name type="scientific">Mucuna pruriens</name>
    <name type="common">Velvet bean</name>
    <name type="synonym">Dolichos pruriens</name>
    <dbReference type="NCBI Taxonomy" id="157652"/>
    <lineage>
        <taxon>Eukaryota</taxon>
        <taxon>Viridiplantae</taxon>
        <taxon>Streptophyta</taxon>
        <taxon>Embryophyta</taxon>
        <taxon>Tracheophyta</taxon>
        <taxon>Spermatophyta</taxon>
        <taxon>Magnoliopsida</taxon>
        <taxon>eudicotyledons</taxon>
        <taxon>Gunneridae</taxon>
        <taxon>Pentapetalae</taxon>
        <taxon>rosids</taxon>
        <taxon>fabids</taxon>
        <taxon>Fabales</taxon>
        <taxon>Fabaceae</taxon>
        <taxon>Papilionoideae</taxon>
        <taxon>50 kb inversion clade</taxon>
        <taxon>NPAAA clade</taxon>
        <taxon>indigoferoid/millettioid clade</taxon>
        <taxon>Phaseoleae</taxon>
        <taxon>Mucuna</taxon>
    </lineage>
</organism>
<sequence>MVISVVAVEYRIEHVLVDQGSSANILYWSTYQKLKVGSVWADSKVARRCYEDSLRVGSCPPRSVRSVVNILDIDLDPRCRYKHERPHPVEDLKEVQIGPLLVHKTKIGTALDLADEACLVSFLKRNNDVFAWTMDDIPGINPDFICHHLSEAQGAKPIAQKKRKQGEEKQKAA</sequence>
<evidence type="ECO:0000313" key="1">
    <source>
        <dbReference type="EMBL" id="RDX93752.1"/>
    </source>
</evidence>
<gene>
    <name evidence="1" type="ORF">CR513_23946</name>
</gene>
<dbReference type="EMBL" id="QJKJ01004535">
    <property type="protein sequence ID" value="RDX93752.1"/>
    <property type="molecule type" value="Genomic_DNA"/>
</dbReference>
<accession>A0A371GT79</accession>
<keyword evidence="2" id="KW-1185">Reference proteome</keyword>
<evidence type="ECO:0000313" key="2">
    <source>
        <dbReference type="Proteomes" id="UP000257109"/>
    </source>
</evidence>